<dbReference type="Proteomes" id="UP000002730">
    <property type="component" value="Chromosome"/>
</dbReference>
<dbReference type="AlphaFoldDB" id="D9SNF0"/>
<evidence type="ECO:0000313" key="2">
    <source>
        <dbReference type="Proteomes" id="UP000002730"/>
    </source>
</evidence>
<reference evidence="1 2" key="1">
    <citation type="submission" date="2010-08" db="EMBL/GenBank/DDBJ databases">
        <title>Complete sequence of Clostridium cellulovorans 743B.</title>
        <authorList>
            <consortium name="US DOE Joint Genome Institute"/>
            <person name="Lucas S."/>
            <person name="Copeland A."/>
            <person name="Lapidus A."/>
            <person name="Cheng J.-F."/>
            <person name="Bruce D."/>
            <person name="Goodwin L."/>
            <person name="Pitluck S."/>
            <person name="Chertkov O."/>
            <person name="Detter J.C."/>
            <person name="Han C."/>
            <person name="Tapia R."/>
            <person name="Land M."/>
            <person name="Hauser L."/>
            <person name="Chang Y.-J."/>
            <person name="Jeffries C."/>
            <person name="Kyrpides N."/>
            <person name="Ivanova N."/>
            <person name="Mikhailova N."/>
            <person name="Hemme C.L."/>
            <person name="Woyke T."/>
        </authorList>
    </citation>
    <scope>NUCLEOTIDE SEQUENCE [LARGE SCALE GENOMIC DNA]</scope>
    <source>
        <strain evidence="2">ATCC 35296 / DSM 3052 / OCM 3 / 743B</strain>
    </source>
</reference>
<name>D9SNF0_CLOC7</name>
<gene>
    <name evidence="1" type="ordered locus">Clocel_4283</name>
</gene>
<dbReference type="OrthoDB" id="9800398at2"/>
<evidence type="ECO:0008006" key="3">
    <source>
        <dbReference type="Google" id="ProtNLM"/>
    </source>
</evidence>
<dbReference type="Gene3D" id="1.10.10.60">
    <property type="entry name" value="Homeodomain-like"/>
    <property type="match status" value="1"/>
</dbReference>
<dbReference type="InterPro" id="IPR052411">
    <property type="entry name" value="c-mor_Regulatory_Protein"/>
</dbReference>
<dbReference type="HOGENOM" id="CLU_159841_0_0_9"/>
<dbReference type="eggNOG" id="COG5566">
    <property type="taxonomic scope" value="Bacteria"/>
</dbReference>
<dbReference type="InterPro" id="IPR049739">
    <property type="entry name" value="YraL-like"/>
</dbReference>
<dbReference type="RefSeq" id="WP_010074296.1">
    <property type="nucleotide sequence ID" value="NC_014393.1"/>
</dbReference>
<dbReference type="EMBL" id="CP002160">
    <property type="protein sequence ID" value="ADL53942.1"/>
    <property type="molecule type" value="Genomic_DNA"/>
</dbReference>
<evidence type="ECO:0000313" key="1">
    <source>
        <dbReference type="EMBL" id="ADL53942.1"/>
    </source>
</evidence>
<sequence>MEYKNGIDLFPQELLKEIQKYVSGGLVYIPQASDNRKSWGELSGSKLELGKRNLEIKQRFSEGVEISQLAIEYCLAEETIKRIVYSKKK</sequence>
<dbReference type="KEGG" id="ccb:Clocel_4283"/>
<dbReference type="PANTHER" id="PTHR37812">
    <property type="entry name" value="MU-LIKE PROPHAGE FLUMU PROTEIN C"/>
    <property type="match status" value="1"/>
</dbReference>
<protein>
    <recommendedName>
        <fullName evidence="3">Mor transcription activator domain-containing protein</fullName>
    </recommendedName>
</protein>
<dbReference type="PANTHER" id="PTHR37812:SF1">
    <property type="entry name" value="MU-LIKE PROPHAGE FLUMU PROTEIN C"/>
    <property type="match status" value="1"/>
</dbReference>
<organism evidence="1 2">
    <name type="scientific">Clostridium cellulovorans (strain ATCC 35296 / DSM 3052 / OCM 3 / 743B)</name>
    <dbReference type="NCBI Taxonomy" id="573061"/>
    <lineage>
        <taxon>Bacteria</taxon>
        <taxon>Bacillati</taxon>
        <taxon>Bacillota</taxon>
        <taxon>Clostridia</taxon>
        <taxon>Eubacteriales</taxon>
        <taxon>Clostridiaceae</taxon>
        <taxon>Clostridium</taxon>
    </lineage>
</organism>
<accession>D9SNF0</accession>
<proteinExistence type="predicted"/>
<keyword evidence="2" id="KW-1185">Reference proteome</keyword>
<dbReference type="SUPFAM" id="SSF46689">
    <property type="entry name" value="Homeodomain-like"/>
    <property type="match status" value="1"/>
</dbReference>
<dbReference type="NCBIfam" id="NF040785">
    <property type="entry name" value="CD3324_fam"/>
    <property type="match status" value="1"/>
</dbReference>
<dbReference type="STRING" id="573061.Clocel_4283"/>
<dbReference type="InterPro" id="IPR009057">
    <property type="entry name" value="Homeodomain-like_sf"/>
</dbReference>